<organism evidence="6 7">
    <name type="scientific">Mucuna pruriens</name>
    <name type="common">Velvet bean</name>
    <name type="synonym">Dolichos pruriens</name>
    <dbReference type="NCBI Taxonomy" id="157652"/>
    <lineage>
        <taxon>Eukaryota</taxon>
        <taxon>Viridiplantae</taxon>
        <taxon>Streptophyta</taxon>
        <taxon>Embryophyta</taxon>
        <taxon>Tracheophyta</taxon>
        <taxon>Spermatophyta</taxon>
        <taxon>Magnoliopsida</taxon>
        <taxon>eudicotyledons</taxon>
        <taxon>Gunneridae</taxon>
        <taxon>Pentapetalae</taxon>
        <taxon>rosids</taxon>
        <taxon>fabids</taxon>
        <taxon>Fabales</taxon>
        <taxon>Fabaceae</taxon>
        <taxon>Papilionoideae</taxon>
        <taxon>50 kb inversion clade</taxon>
        <taxon>NPAAA clade</taxon>
        <taxon>indigoferoid/millettioid clade</taxon>
        <taxon>Phaseoleae</taxon>
        <taxon>Mucuna</taxon>
    </lineage>
</organism>
<dbReference type="PANTHER" id="PTHR10353">
    <property type="entry name" value="GLYCOSYL HYDROLASE"/>
    <property type="match status" value="1"/>
</dbReference>
<keyword evidence="2" id="KW-0378">Hydrolase</keyword>
<comment type="caution">
    <text evidence="6">The sequence shown here is derived from an EMBL/GenBank/DDBJ whole genome shotgun (WGS) entry which is preliminary data.</text>
</comment>
<dbReference type="GO" id="GO:0005975">
    <property type="term" value="P:carbohydrate metabolic process"/>
    <property type="evidence" value="ECO:0007669"/>
    <property type="project" value="InterPro"/>
</dbReference>
<feature type="signal peptide" evidence="5">
    <location>
        <begin position="1"/>
        <end position="24"/>
    </location>
</feature>
<evidence type="ECO:0000313" key="7">
    <source>
        <dbReference type="Proteomes" id="UP000257109"/>
    </source>
</evidence>
<feature type="chain" id="PRO_5016961174" evidence="5">
    <location>
        <begin position="25"/>
        <end position="521"/>
    </location>
</feature>
<evidence type="ECO:0000256" key="5">
    <source>
        <dbReference type="SAM" id="SignalP"/>
    </source>
</evidence>
<feature type="non-terminal residue" evidence="6">
    <location>
        <position position="521"/>
    </location>
</feature>
<dbReference type="InterPro" id="IPR001360">
    <property type="entry name" value="Glyco_hydro_1"/>
</dbReference>
<dbReference type="Gene3D" id="3.20.20.80">
    <property type="entry name" value="Glycosidases"/>
    <property type="match status" value="1"/>
</dbReference>
<proteinExistence type="inferred from homology"/>
<evidence type="ECO:0000256" key="1">
    <source>
        <dbReference type="ARBA" id="ARBA00010838"/>
    </source>
</evidence>
<name>A0A371F6N4_MUCPR</name>
<evidence type="ECO:0000256" key="3">
    <source>
        <dbReference type="ARBA" id="ARBA00023295"/>
    </source>
</evidence>
<evidence type="ECO:0000256" key="2">
    <source>
        <dbReference type="ARBA" id="ARBA00022801"/>
    </source>
</evidence>
<dbReference type="PROSITE" id="PS00653">
    <property type="entry name" value="GLYCOSYL_HYDROL_F1_2"/>
    <property type="match status" value="1"/>
</dbReference>
<keyword evidence="7" id="KW-1185">Reference proteome</keyword>
<dbReference type="PANTHER" id="PTHR10353:SF327">
    <property type="entry name" value="GLYCOSIDE HYDROLASE FAMILY 1 PROTEIN"/>
    <property type="match status" value="1"/>
</dbReference>
<dbReference type="PRINTS" id="PR00131">
    <property type="entry name" value="GLHYDRLASE1"/>
</dbReference>
<dbReference type="InterPro" id="IPR017853">
    <property type="entry name" value="GH"/>
</dbReference>
<dbReference type="AlphaFoldDB" id="A0A371F6N4"/>
<evidence type="ECO:0000256" key="4">
    <source>
        <dbReference type="RuleBase" id="RU003690"/>
    </source>
</evidence>
<dbReference type="SUPFAM" id="SSF51445">
    <property type="entry name" value="(Trans)glycosidases"/>
    <property type="match status" value="1"/>
</dbReference>
<dbReference type="Pfam" id="PF00232">
    <property type="entry name" value="Glyco_hydro_1"/>
    <property type="match status" value="1"/>
</dbReference>
<feature type="non-terminal residue" evidence="6">
    <location>
        <position position="1"/>
    </location>
</feature>
<sequence>MELNVHLLSGVLVFLISAMIDIEGATTLFSDDIRGTSLNRSSFPKGFIFGTASSAYQYEGAANVGGRGPSIWDTYTHNYPDKIVDRSNGDVTIDQYHHYKEDVEIMKEMNMDAYRFSISWSRILPKGKVSRGVNKEGINYYNNLVNELLAKGLKPFVTIFHWDLPQVLEDEYGGFLSPNIVNDFREYAELCFKEFGDRVKHWVTLNEPWTYSKYGYADGISAPGRCSTWHNTDCTGGDSAIEPYIVTHNQLLAHAAAVNVYKTKYQAYQKGMIGISLPCHWIVPLYDTELDRRAAQRALDFMFMEPLTIGEYPNSMRSLVGNRLPKFSAYQSKLVRKSFDFIGLNYYTSYYATDAPELSEARPSYLTDSLNVMYNMVTGERNGTPIGQKTTSKWLFVCPKGIHELLLYVKTKYNNPLIYITENGIDEFNDPTLSLEEALADTSRIDYYHDHLYYLRSAIKEGVNLKGYFAWSLIDSFEWTLGYVSRFGTIFVDYKSLKRHPKLSAIWFRHFLQRKFDAYDD</sequence>
<dbReference type="GO" id="GO:0008422">
    <property type="term" value="F:beta-glucosidase activity"/>
    <property type="evidence" value="ECO:0007669"/>
    <property type="project" value="TreeGrafter"/>
</dbReference>
<evidence type="ECO:0000313" key="6">
    <source>
        <dbReference type="EMBL" id="RDX73960.1"/>
    </source>
</evidence>
<accession>A0A371F6N4</accession>
<dbReference type="FunFam" id="3.20.20.80:FF:000020">
    <property type="entry name" value="Beta-glucosidase 12"/>
    <property type="match status" value="1"/>
</dbReference>
<dbReference type="InterPro" id="IPR033132">
    <property type="entry name" value="GH_1_N_CS"/>
</dbReference>
<comment type="similarity">
    <text evidence="1 4">Belongs to the glycosyl hydrolase 1 family.</text>
</comment>
<keyword evidence="5" id="KW-0732">Signal</keyword>
<reference evidence="6" key="1">
    <citation type="submission" date="2018-05" db="EMBL/GenBank/DDBJ databases">
        <title>Draft genome of Mucuna pruriens seed.</title>
        <authorList>
            <person name="Nnadi N.E."/>
            <person name="Vos R."/>
            <person name="Hasami M.H."/>
            <person name="Devisetty U.K."/>
            <person name="Aguiy J.C."/>
        </authorList>
    </citation>
    <scope>NUCLEOTIDE SEQUENCE [LARGE SCALE GENOMIC DNA]</scope>
    <source>
        <strain evidence="6">JCA_2017</strain>
    </source>
</reference>
<gene>
    <name evidence="6" type="primary">BGLU11</name>
    <name evidence="6" type="ORF">CR513_46352</name>
</gene>
<dbReference type="Proteomes" id="UP000257109">
    <property type="component" value="Unassembled WGS sequence"/>
</dbReference>
<keyword evidence="3" id="KW-0326">Glycosidase</keyword>
<dbReference type="EMBL" id="QJKJ01010341">
    <property type="protein sequence ID" value="RDX73960.1"/>
    <property type="molecule type" value="Genomic_DNA"/>
</dbReference>
<protein>
    <submittedName>
        <fullName evidence="6">Beta-glucosidase 11</fullName>
    </submittedName>
</protein>
<dbReference type="STRING" id="157652.A0A371F6N4"/>
<dbReference type="OrthoDB" id="65569at2759"/>